<feature type="domain" description="DUF7477" evidence="3">
    <location>
        <begin position="164"/>
        <end position="353"/>
    </location>
</feature>
<dbReference type="eggNOG" id="KOG1164">
    <property type="taxonomic scope" value="Eukaryota"/>
</dbReference>
<evidence type="ECO:0000259" key="3">
    <source>
        <dbReference type="Pfam" id="PF24289"/>
    </source>
</evidence>
<dbReference type="PANTHER" id="PTHR34115:SF13">
    <property type="entry name" value="RPB1A"/>
    <property type="match status" value="1"/>
</dbReference>
<dbReference type="PANTHER" id="PTHR34115">
    <property type="entry name" value="PROTEIN, PUTATIVE-RELATED"/>
    <property type="match status" value="1"/>
</dbReference>
<feature type="transmembrane region" description="Helical" evidence="2">
    <location>
        <begin position="60"/>
        <end position="83"/>
    </location>
</feature>
<protein>
    <recommendedName>
        <fullName evidence="3">DUF7477 domain-containing protein</fullName>
    </recommendedName>
</protein>
<feature type="transmembrane region" description="Helical" evidence="2">
    <location>
        <begin position="28"/>
        <end position="48"/>
    </location>
</feature>
<keyword evidence="2" id="KW-0812">Transmembrane</keyword>
<dbReference type="Proteomes" id="UP000030645">
    <property type="component" value="Unassembled WGS sequence"/>
</dbReference>
<reference evidence="5" key="1">
    <citation type="submission" date="2013-01" db="EMBL/GenBank/DDBJ databases">
        <title>Draft Genome Sequence of a Mulberry Tree, Morus notabilis C.K. Schneid.</title>
        <authorList>
            <person name="He N."/>
            <person name="Zhao S."/>
        </authorList>
    </citation>
    <scope>NUCLEOTIDE SEQUENCE</scope>
</reference>
<gene>
    <name evidence="4" type="ORF">L484_001311</name>
</gene>
<dbReference type="EMBL" id="KE619971">
    <property type="protein sequence ID" value="EXC36400.1"/>
    <property type="molecule type" value="Genomic_DNA"/>
</dbReference>
<dbReference type="STRING" id="981085.W9T1K6"/>
<evidence type="ECO:0000313" key="5">
    <source>
        <dbReference type="Proteomes" id="UP000030645"/>
    </source>
</evidence>
<keyword evidence="5" id="KW-1185">Reference proteome</keyword>
<accession>W9T1K6</accession>
<name>W9T1K6_9ROSA</name>
<keyword evidence="2" id="KW-1133">Transmembrane helix</keyword>
<evidence type="ECO:0000313" key="4">
    <source>
        <dbReference type="EMBL" id="EXC36400.1"/>
    </source>
</evidence>
<feature type="region of interest" description="Disordered" evidence="1">
    <location>
        <begin position="140"/>
        <end position="160"/>
    </location>
</feature>
<evidence type="ECO:0000256" key="2">
    <source>
        <dbReference type="SAM" id="Phobius"/>
    </source>
</evidence>
<keyword evidence="2" id="KW-0472">Membrane</keyword>
<evidence type="ECO:0000256" key="1">
    <source>
        <dbReference type="SAM" id="MobiDB-lite"/>
    </source>
</evidence>
<dbReference type="InterPro" id="IPR053258">
    <property type="entry name" value="Ca-permeable_cation_channel"/>
</dbReference>
<dbReference type="Pfam" id="PF24289">
    <property type="entry name" value="DUF7477"/>
    <property type="match status" value="1"/>
</dbReference>
<sequence length="361" mass="40500">MSLRFSNWFCLNLDLGIIGDALRDLTPVVVIALHAVVLSLIGALPAVIALKQKNPFKTDYVTMVVFLFDVCIYATTIPLCIYLEGFAQKVAICVSLLVGYLASFLLILIMVPVVGWVFLALLVLVALFTAYKLLHSRWHPESPTDHTGIQLSPLDDGQREGSTRKWRLRCDYDVKDRTRLSQMIARCKAEGFLIHSVESCVNIWDLIMDDATGFSDQVCKLSPHFLPDNWIEEQKENGFYITGIAGGDDGSSLVVMSKGTQFHDKQLYKVCESIPYKWMERKVKKGYSVTAEATAGKKCAIVMCKGAGFSKLQVAEVDSNYPSERIHERWDSRYDTTAMAETTDPVAFDLCEPSTMMIRPR</sequence>
<feature type="transmembrane region" description="Helical" evidence="2">
    <location>
        <begin position="116"/>
        <end position="134"/>
    </location>
</feature>
<dbReference type="AlphaFoldDB" id="W9T1K6"/>
<organism evidence="4 5">
    <name type="scientific">Morus notabilis</name>
    <dbReference type="NCBI Taxonomy" id="981085"/>
    <lineage>
        <taxon>Eukaryota</taxon>
        <taxon>Viridiplantae</taxon>
        <taxon>Streptophyta</taxon>
        <taxon>Embryophyta</taxon>
        <taxon>Tracheophyta</taxon>
        <taxon>Spermatophyta</taxon>
        <taxon>Magnoliopsida</taxon>
        <taxon>eudicotyledons</taxon>
        <taxon>Gunneridae</taxon>
        <taxon>Pentapetalae</taxon>
        <taxon>rosids</taxon>
        <taxon>fabids</taxon>
        <taxon>Rosales</taxon>
        <taxon>Moraceae</taxon>
        <taxon>Moreae</taxon>
        <taxon>Morus</taxon>
    </lineage>
</organism>
<proteinExistence type="predicted"/>
<dbReference type="InterPro" id="IPR055900">
    <property type="entry name" value="DUF7477"/>
</dbReference>